<dbReference type="PANTHER" id="PTHR35910">
    <property type="entry name" value="2EXR DOMAIN-CONTAINING PROTEIN"/>
    <property type="match status" value="1"/>
</dbReference>
<keyword evidence="4" id="KW-1185">Reference proteome</keyword>
<sequence length="342" mass="37021">MPSKQAPAAARARQTLDLGAPEPAPSPIGRPYSPYPYRELPPTPQEWEKSAQSSPAPTSAVHNGTFHMFPYLPAELRLQIWNHAVISATSHARVHRVRLAVGTHAAILHDDEPHTAPKLALIPTPRLVDSTHATRSLLSACSEARQECMRSPSALPDTLPLRGGGLLRCDLARDILLLEDLSAPLLLELTRLHCHACRALPLALARTRHLGLDLAPLLDESAGTGEENAPIPAELETALVSLAASFPHLEQIHLLQPTAAPAVVTDRDDEEGVLGRLRGVRVRVLGRYVAASVGEMMGGLENGEGRGEGGWEETSPERCLEVGLGGEARWVQWEWVCQCLDC</sequence>
<feature type="compositionally biased region" description="Polar residues" evidence="1">
    <location>
        <begin position="50"/>
        <end position="59"/>
    </location>
</feature>
<dbReference type="AlphaFoldDB" id="A0AAN6MR74"/>
<evidence type="ECO:0000313" key="4">
    <source>
        <dbReference type="Proteomes" id="UP001303889"/>
    </source>
</evidence>
<dbReference type="PANTHER" id="PTHR35910:SF6">
    <property type="entry name" value="2EXR DOMAIN-CONTAINING PROTEIN"/>
    <property type="match status" value="1"/>
</dbReference>
<proteinExistence type="predicted"/>
<feature type="region of interest" description="Disordered" evidence="1">
    <location>
        <begin position="1"/>
        <end position="59"/>
    </location>
</feature>
<gene>
    <name evidence="3" type="ORF">C8A05DRAFT_13615</name>
</gene>
<reference evidence="3" key="1">
    <citation type="journal article" date="2023" name="Mol. Phylogenet. Evol.">
        <title>Genome-scale phylogeny and comparative genomics of the fungal order Sordariales.</title>
        <authorList>
            <person name="Hensen N."/>
            <person name="Bonometti L."/>
            <person name="Westerberg I."/>
            <person name="Brannstrom I.O."/>
            <person name="Guillou S."/>
            <person name="Cros-Aarteil S."/>
            <person name="Calhoun S."/>
            <person name="Haridas S."/>
            <person name="Kuo A."/>
            <person name="Mondo S."/>
            <person name="Pangilinan J."/>
            <person name="Riley R."/>
            <person name="LaButti K."/>
            <person name="Andreopoulos B."/>
            <person name="Lipzen A."/>
            <person name="Chen C."/>
            <person name="Yan M."/>
            <person name="Daum C."/>
            <person name="Ng V."/>
            <person name="Clum A."/>
            <person name="Steindorff A."/>
            <person name="Ohm R.A."/>
            <person name="Martin F."/>
            <person name="Silar P."/>
            <person name="Natvig D.O."/>
            <person name="Lalanne C."/>
            <person name="Gautier V."/>
            <person name="Ament-Velasquez S.L."/>
            <person name="Kruys A."/>
            <person name="Hutchinson M.I."/>
            <person name="Powell A.J."/>
            <person name="Barry K."/>
            <person name="Miller A.N."/>
            <person name="Grigoriev I.V."/>
            <person name="Debuchy R."/>
            <person name="Gladieux P."/>
            <person name="Hiltunen Thoren M."/>
            <person name="Johannesson H."/>
        </authorList>
    </citation>
    <scope>NUCLEOTIDE SEQUENCE</scope>
    <source>
        <strain evidence="3">CBS 103.79</strain>
    </source>
</reference>
<protein>
    <recommendedName>
        <fullName evidence="2">2EXR domain-containing protein</fullName>
    </recommendedName>
</protein>
<organism evidence="3 4">
    <name type="scientific">Staphylotrichum tortipilum</name>
    <dbReference type="NCBI Taxonomy" id="2831512"/>
    <lineage>
        <taxon>Eukaryota</taxon>
        <taxon>Fungi</taxon>
        <taxon>Dikarya</taxon>
        <taxon>Ascomycota</taxon>
        <taxon>Pezizomycotina</taxon>
        <taxon>Sordariomycetes</taxon>
        <taxon>Sordariomycetidae</taxon>
        <taxon>Sordariales</taxon>
        <taxon>Chaetomiaceae</taxon>
        <taxon>Staphylotrichum</taxon>
    </lineage>
</organism>
<reference evidence="3" key="2">
    <citation type="submission" date="2023-05" db="EMBL/GenBank/DDBJ databases">
        <authorList>
            <consortium name="Lawrence Berkeley National Laboratory"/>
            <person name="Steindorff A."/>
            <person name="Hensen N."/>
            <person name="Bonometti L."/>
            <person name="Westerberg I."/>
            <person name="Brannstrom I.O."/>
            <person name="Guillou S."/>
            <person name="Cros-Aarteil S."/>
            <person name="Calhoun S."/>
            <person name="Haridas S."/>
            <person name="Kuo A."/>
            <person name="Mondo S."/>
            <person name="Pangilinan J."/>
            <person name="Riley R."/>
            <person name="Labutti K."/>
            <person name="Andreopoulos B."/>
            <person name="Lipzen A."/>
            <person name="Chen C."/>
            <person name="Yanf M."/>
            <person name="Daum C."/>
            <person name="Ng V."/>
            <person name="Clum A."/>
            <person name="Ohm R."/>
            <person name="Martin F."/>
            <person name="Silar P."/>
            <person name="Natvig D."/>
            <person name="Lalanne C."/>
            <person name="Gautier V."/>
            <person name="Ament-Velasquez S.L."/>
            <person name="Kruys A."/>
            <person name="Hutchinson M.I."/>
            <person name="Powell A.J."/>
            <person name="Barry K."/>
            <person name="Miller A.N."/>
            <person name="Grigoriev I.V."/>
            <person name="Debuchy R."/>
            <person name="Gladieux P."/>
            <person name="Thoren M.H."/>
            <person name="Johannesson H."/>
        </authorList>
    </citation>
    <scope>NUCLEOTIDE SEQUENCE</scope>
    <source>
        <strain evidence="3">CBS 103.79</strain>
    </source>
</reference>
<evidence type="ECO:0000256" key="1">
    <source>
        <dbReference type="SAM" id="MobiDB-lite"/>
    </source>
</evidence>
<evidence type="ECO:0000259" key="2">
    <source>
        <dbReference type="Pfam" id="PF20150"/>
    </source>
</evidence>
<comment type="caution">
    <text evidence="3">The sequence shown here is derived from an EMBL/GenBank/DDBJ whole genome shotgun (WGS) entry which is preliminary data.</text>
</comment>
<evidence type="ECO:0000313" key="3">
    <source>
        <dbReference type="EMBL" id="KAK3904527.1"/>
    </source>
</evidence>
<dbReference type="Proteomes" id="UP001303889">
    <property type="component" value="Unassembled WGS sequence"/>
</dbReference>
<dbReference type="InterPro" id="IPR045518">
    <property type="entry name" value="2EXR"/>
</dbReference>
<feature type="domain" description="2EXR" evidence="2">
    <location>
        <begin position="66"/>
        <end position="176"/>
    </location>
</feature>
<dbReference type="Pfam" id="PF20150">
    <property type="entry name" value="2EXR"/>
    <property type="match status" value="1"/>
</dbReference>
<dbReference type="EMBL" id="MU855394">
    <property type="protein sequence ID" value="KAK3904527.1"/>
    <property type="molecule type" value="Genomic_DNA"/>
</dbReference>
<accession>A0AAN6MR74</accession>
<name>A0AAN6MR74_9PEZI</name>